<evidence type="ECO:0000256" key="4">
    <source>
        <dbReference type="ARBA" id="ARBA00022525"/>
    </source>
</evidence>
<comment type="caution">
    <text evidence="14">The sequence shown here is derived from an EMBL/GenBank/DDBJ whole genome shotgun (WGS) entry which is preliminary data.</text>
</comment>
<feature type="domain" description="Collagen binding" evidence="10">
    <location>
        <begin position="778"/>
        <end position="901"/>
    </location>
</feature>
<feature type="chain" id="PRO_5022082663" evidence="9">
    <location>
        <begin position="27"/>
        <end position="1923"/>
    </location>
</feature>
<dbReference type="InterPro" id="IPR041033">
    <property type="entry name" value="SpaA_PFL_dom_1"/>
</dbReference>
<feature type="domain" description="Collagen binding" evidence="10">
    <location>
        <begin position="366"/>
        <end position="483"/>
    </location>
</feature>
<dbReference type="SUPFAM" id="SSF49401">
    <property type="entry name" value="Bacterial adhesins"/>
    <property type="match status" value="6"/>
</dbReference>
<dbReference type="Pfam" id="PF17961">
    <property type="entry name" value="Big_8"/>
    <property type="match status" value="1"/>
</dbReference>
<dbReference type="OrthoDB" id="2056845at2"/>
<sequence>MKKTLRLSIVFLLFFQTLTISTGVHSETLTESADQSVVTDVSVTHAEEESEPSILHVSWSVRGLDVASDYTESIKLPEQMSIHQEQNGVLVTEKEEVGTYTATEENILEISFNENIEKFPEAGNTFDLHGYVTLSEENTEVEESKPNEELVKSEKENLESEEEKSNKTLEDTEETNKKLEENQNNISEEKELTSKDSSQYKKANQSIQAIIDENIITDVNLSMLDENGQSTILQPDEEIKVNNPYDAFKVELAYDFALPNGHSYKDGSTYTIEIPELFNVLANPEPIPLKQESGVQFGSFIVTNNNEIKITFNDEIEKKSNISGYINLESEFDAHYKDSAETEINFPIKGESTITYPIKFVPSGSSIDKIGVPNKSYNTETITWTVDFNKDLQEINNATLEDILEGDHSYVAGTLEVYQLSMNSDGSIDETKTQRLDNHGFGNEFPLIFGDIDSAYRIKYDTKINDNKGEKYKNTAVLTGEELGEDGIKASATVDVKRGKPLEKKSSDYDNVTQTIEWEVKYNYDEKKIPQNKAKLTDQFGINQELVDDSFIVKQVEIDPDTGKEIGATDIDAADYQVTKNGTGFDFQFNSDIETAYKVIYRTTAVDRINNNNKVTNKISDEFGNENEGSRDIHQGILIKSHVNNTNYDTKETDWRVVINRDEYVMEKVLFTDELPEGFTPKNIVIKHGEETLEEGKDFTYKFKSDERKINIAFTENITKKVIITYTTQIDFDQVNPNDVKYTNSAYLEWIDDSGSKITKEGNATFNPDQYTKQNGFKGAQYNPVTKEIKWTIGVNYNKTTVENAIVEDFILGEQNFDIDNVKVYEMELTGKANGYRKGNEVENPAIKEATNENGDSGFQVELGEINTPYIIEYTTDLNGLLVEGSYDNKAILLDGDQVKNELKASVQPIHGGEYTDKNASQNKENPRVVNWNVNINFAQSTVTDLKIEDTPSINQALVEDSVKLYGTTVTEKGISKDTEKLLQEGEDYTLTVVENEQGQYTFTIDFNEDKIDRAYVLEYDTYILYKDDGMISNDAKFFANETTSLDTDDTYSNQINLSNISGGIDGEVGSLTITKTDHNDHSKRLSGAVFELYDETGEVLLNSKTTNQEGIVTFKNLLYGDYLLKESKAPEGYVVGINDQQTVTVDNKATKLEVKNKEIIHEVELTKVDEANQETLKGAVFELYEKESSTLLGTFTTDEDGRIFVKELSPGEHYFIEKEAPDGYLLDEKPISFTIDEKATETVQVQAENTAIETTTIQGTKTWKDDDSVDRPETIIVKLLQNGDVYESKEVSEQTNWAYTFKDIPVTDDLLNEYDYRIEEQRVEGYQTTIDGYDLTNLRVGKISVEGNKIWLDDNSVDRPESITVKLLQNDEVIDSQEVTAENQWEYRFVDLDQYDENGVAFEYTVDEEPIEGYEKTIEGYDITNLRVGTTDISGTKTWKDDQSSERPESIEVQLLQNGKKIRSQDVSADSDWNYQFTDLDQFDESGVLYNYSISEAPIHGYKTIVNGFDLTNVRTGKTDISGIKTWQDNDATDRPESITVNLLQNGVVVDEVTTTAENNWAYTFEELDQYDEDGVLYEYTIEEEHVSGYVAEVDGYDITNTRSEQRNIQVTKSWLDAESEKRPSAITVNLLRNGEIFKTVELTKDNKWTFVFESIEAFDEKGMPYSFTVEEESVEGYQTSLKGFDITNLRVGEIDISGTKTWLDDQSADRPSEIKIDLLQNGTVIDTALVTSKDNWTYSFNNLDEFDDEGVPYHYEVQEQEVAGYVSKVNGYDITNIRSELTSIEVSKVWVNDEKQDRPEFITVNLLQNGEVIKTVDISEEDQWSYVFANLDKYNENGEEYKYTINEIPVEGYDVTIEESANSFVITNTKDTSSVESEKDESILPKTGDRSNTQSIIIGLLLIILAGAIVIVSNRKKKPTE</sequence>
<dbReference type="NCBIfam" id="TIGR01167">
    <property type="entry name" value="LPXTG_anchor"/>
    <property type="match status" value="1"/>
</dbReference>
<feature type="domain" description="SpaA-like prealbumin fold" evidence="12">
    <location>
        <begin position="1070"/>
        <end position="1158"/>
    </location>
</feature>
<dbReference type="Pfam" id="PF05738">
    <property type="entry name" value="Cna_B"/>
    <property type="match status" value="7"/>
</dbReference>
<dbReference type="SUPFAM" id="SSF49478">
    <property type="entry name" value="Cna protein B-type domain"/>
    <property type="match status" value="9"/>
</dbReference>
<dbReference type="InterPro" id="IPR041171">
    <property type="entry name" value="SDR_Ig"/>
</dbReference>
<feature type="region of interest" description="Disordered" evidence="7">
    <location>
        <begin position="136"/>
        <end position="199"/>
    </location>
</feature>
<dbReference type="RefSeq" id="WP_144088993.1">
    <property type="nucleotide sequence ID" value="NZ_VMHE01000015.1"/>
</dbReference>
<evidence type="ECO:0000259" key="10">
    <source>
        <dbReference type="Pfam" id="PF05737"/>
    </source>
</evidence>
<evidence type="ECO:0000259" key="12">
    <source>
        <dbReference type="Pfam" id="PF17802"/>
    </source>
</evidence>
<evidence type="ECO:0000313" key="15">
    <source>
        <dbReference type="Proteomes" id="UP000316425"/>
    </source>
</evidence>
<evidence type="ECO:0000259" key="11">
    <source>
        <dbReference type="Pfam" id="PF05738"/>
    </source>
</evidence>
<feature type="compositionally biased region" description="Basic and acidic residues" evidence="7">
    <location>
        <begin position="142"/>
        <end position="194"/>
    </location>
</feature>
<feature type="domain" description="CNA-B" evidence="11">
    <location>
        <begin position="1522"/>
        <end position="1603"/>
    </location>
</feature>
<dbReference type="InterPro" id="IPR013783">
    <property type="entry name" value="Ig-like_fold"/>
</dbReference>
<dbReference type="Gene3D" id="2.60.40.1140">
    <property type="entry name" value="Collagen-binding surface protein Cna, B-type domain"/>
    <property type="match status" value="7"/>
</dbReference>
<feature type="domain" description="Collagen binding" evidence="10">
    <location>
        <begin position="505"/>
        <end position="611"/>
    </location>
</feature>
<evidence type="ECO:0000256" key="5">
    <source>
        <dbReference type="ARBA" id="ARBA00022729"/>
    </source>
</evidence>
<keyword evidence="8" id="KW-0472">Membrane</keyword>
<feature type="domain" description="CNA-B" evidence="11">
    <location>
        <begin position="1258"/>
        <end position="1338"/>
    </location>
</feature>
<keyword evidence="6" id="KW-0572">Peptidoglycan-anchor</keyword>
<dbReference type="Gene3D" id="2.60.40.1280">
    <property type="match status" value="2"/>
</dbReference>
<reference evidence="14 15" key="1">
    <citation type="submission" date="2019-07" db="EMBL/GenBank/DDBJ databases">
        <title>Allobacillus sp. nov. SKP isolated from shrimp paste of Euphausiacea.</title>
        <authorList>
            <person name="Kanchanasin P."/>
            <person name="Tanasupawat S."/>
            <person name="Shi W."/>
            <person name="Wu L."/>
            <person name="Ma J."/>
        </authorList>
    </citation>
    <scope>NUCLEOTIDE SEQUENCE [LARGE SCALE GENOMIC DNA]</scope>
    <source>
        <strain evidence="14 15">SKP4-8</strain>
    </source>
</reference>
<dbReference type="Gene3D" id="2.60.40.10">
    <property type="entry name" value="Immunoglobulins"/>
    <property type="match status" value="2"/>
</dbReference>
<evidence type="ECO:0000256" key="9">
    <source>
        <dbReference type="SAM" id="SignalP"/>
    </source>
</evidence>
<dbReference type="InterPro" id="IPR008454">
    <property type="entry name" value="Collagen-bd_Cna-like_B-typ_dom"/>
</dbReference>
<comment type="similarity">
    <text evidence="2">Belongs to the serine-aspartate repeat-containing protein (SDr) family.</text>
</comment>
<evidence type="ECO:0000256" key="1">
    <source>
        <dbReference type="ARBA" id="ARBA00004168"/>
    </source>
</evidence>
<feature type="domain" description="CNA-B" evidence="11">
    <location>
        <begin position="1698"/>
        <end position="1778"/>
    </location>
</feature>
<protein>
    <submittedName>
        <fullName evidence="14">Cna B-type domain-containing protein</fullName>
    </submittedName>
</protein>
<keyword evidence="8" id="KW-1133">Transmembrane helix</keyword>
<dbReference type="InterPro" id="IPR011252">
    <property type="entry name" value="Fibrogen-bd_dom1"/>
</dbReference>
<organism evidence="14 15">
    <name type="scientific">Allobacillus salarius</name>
    <dbReference type="NCBI Taxonomy" id="1955272"/>
    <lineage>
        <taxon>Bacteria</taxon>
        <taxon>Bacillati</taxon>
        <taxon>Bacillota</taxon>
        <taxon>Bacilli</taxon>
        <taxon>Bacillales</taxon>
        <taxon>Bacillaceae</taxon>
        <taxon>Allobacillus</taxon>
    </lineage>
</organism>
<dbReference type="Pfam" id="PF05737">
    <property type="entry name" value="Collagen_bind"/>
    <property type="match status" value="4"/>
</dbReference>
<dbReference type="InterPro" id="IPR008456">
    <property type="entry name" value="Collagen-bd_dom"/>
</dbReference>
<evidence type="ECO:0000256" key="3">
    <source>
        <dbReference type="ARBA" id="ARBA00022512"/>
    </source>
</evidence>
<evidence type="ECO:0000256" key="7">
    <source>
        <dbReference type="SAM" id="MobiDB-lite"/>
    </source>
</evidence>
<dbReference type="GO" id="GO:0007155">
    <property type="term" value="P:cell adhesion"/>
    <property type="evidence" value="ECO:0007669"/>
    <property type="project" value="InterPro"/>
</dbReference>
<dbReference type="PANTHER" id="PTHR36108:SF13">
    <property type="entry name" value="COLOSSIN-B-RELATED"/>
    <property type="match status" value="1"/>
</dbReference>
<feature type="domain" description="CNA-B" evidence="11">
    <location>
        <begin position="1610"/>
        <end position="1690"/>
    </location>
</feature>
<feature type="domain" description="CNA-B" evidence="11">
    <location>
        <begin position="1434"/>
        <end position="1514"/>
    </location>
</feature>
<dbReference type="GO" id="GO:0005518">
    <property type="term" value="F:collagen binding"/>
    <property type="evidence" value="ECO:0007669"/>
    <property type="project" value="InterPro"/>
</dbReference>
<evidence type="ECO:0000313" key="14">
    <source>
        <dbReference type="EMBL" id="TSJ63574.1"/>
    </source>
</evidence>
<feature type="domain" description="Collagen binding" evidence="10">
    <location>
        <begin position="916"/>
        <end position="1042"/>
    </location>
</feature>
<dbReference type="Pfam" id="PF17802">
    <property type="entry name" value="SpaA"/>
    <property type="match status" value="2"/>
</dbReference>
<accession>A0A556PGQ5</accession>
<keyword evidence="8" id="KW-0812">Transmembrane</keyword>
<gene>
    <name evidence="14" type="ORF">FPQ13_08920</name>
</gene>
<feature type="domain" description="CNA-B" evidence="11">
    <location>
        <begin position="1786"/>
        <end position="1871"/>
    </location>
</feature>
<keyword evidence="3" id="KW-0134">Cell wall</keyword>
<dbReference type="EMBL" id="VMHE01000015">
    <property type="protein sequence ID" value="TSJ63574.1"/>
    <property type="molecule type" value="Genomic_DNA"/>
</dbReference>
<evidence type="ECO:0000256" key="2">
    <source>
        <dbReference type="ARBA" id="ARBA00007257"/>
    </source>
</evidence>
<feature type="transmembrane region" description="Helical" evidence="8">
    <location>
        <begin position="1897"/>
        <end position="1915"/>
    </location>
</feature>
<evidence type="ECO:0000256" key="8">
    <source>
        <dbReference type="SAM" id="Phobius"/>
    </source>
</evidence>
<feature type="domain" description="CNA-B" evidence="11">
    <location>
        <begin position="1346"/>
        <end position="1426"/>
    </location>
</feature>
<dbReference type="Gene3D" id="2.60.40.740">
    <property type="match status" value="5"/>
</dbReference>
<keyword evidence="5 9" id="KW-0732">Signal</keyword>
<keyword evidence="15" id="KW-1185">Reference proteome</keyword>
<feature type="signal peptide" evidence="9">
    <location>
        <begin position="1"/>
        <end position="26"/>
    </location>
</feature>
<evidence type="ECO:0000256" key="6">
    <source>
        <dbReference type="ARBA" id="ARBA00023088"/>
    </source>
</evidence>
<evidence type="ECO:0000259" key="13">
    <source>
        <dbReference type="Pfam" id="PF17961"/>
    </source>
</evidence>
<comment type="subcellular location">
    <subcellularLocation>
        <location evidence="1">Secreted</location>
        <location evidence="1">Cell wall</location>
        <topology evidence="1">Peptidoglycan-anchor</topology>
    </subcellularLocation>
</comment>
<dbReference type="PANTHER" id="PTHR36108">
    <property type="entry name" value="COLOSSIN-B-RELATED"/>
    <property type="match status" value="1"/>
</dbReference>
<keyword evidence="4" id="KW-0964">Secreted</keyword>
<feature type="domain" description="SpaA-like prealbumin fold" evidence="12">
    <location>
        <begin position="1163"/>
        <end position="1248"/>
    </location>
</feature>
<feature type="domain" description="SDR-like Ig" evidence="13">
    <location>
        <begin position="245"/>
        <end position="334"/>
    </location>
</feature>
<dbReference type="CDD" id="cd00222">
    <property type="entry name" value="CollagenBindB"/>
    <property type="match status" value="7"/>
</dbReference>
<name>A0A556PGQ5_9BACI</name>
<proteinExistence type="inferred from homology"/>
<dbReference type="InterPro" id="IPR008966">
    <property type="entry name" value="Adhesion_dom_sf"/>
</dbReference>
<dbReference type="Proteomes" id="UP000316425">
    <property type="component" value="Unassembled WGS sequence"/>
</dbReference>